<dbReference type="InterPro" id="IPR015424">
    <property type="entry name" value="PyrdxlP-dep_Trfase"/>
</dbReference>
<evidence type="ECO:0000256" key="4">
    <source>
        <dbReference type="ARBA" id="ARBA00012285"/>
    </source>
</evidence>
<accession>A0ABV2KGS0</accession>
<keyword evidence="6" id="KW-0663">Pyridoxal phosphate</keyword>
<dbReference type="InterPro" id="IPR015422">
    <property type="entry name" value="PyrdxlP-dep_Trfase_small"/>
</dbReference>
<reference evidence="11 12" key="1">
    <citation type="submission" date="2024-06" db="EMBL/GenBank/DDBJ databases">
        <title>Genomic Encyclopedia of Type Strains, Phase IV (KMG-IV): sequencing the most valuable type-strain genomes for metagenomic binning, comparative biology and taxonomic classification.</title>
        <authorList>
            <person name="Goeker M."/>
        </authorList>
    </citation>
    <scope>NUCLEOTIDE SEQUENCE [LARGE SCALE GENOMIC DNA]</scope>
    <source>
        <strain evidence="11 12">DSM 19730</strain>
    </source>
</reference>
<evidence type="ECO:0000256" key="2">
    <source>
        <dbReference type="ARBA" id="ARBA00003444"/>
    </source>
</evidence>
<dbReference type="InterPro" id="IPR005860">
    <property type="entry name" value="CobD"/>
</dbReference>
<dbReference type="InterPro" id="IPR015421">
    <property type="entry name" value="PyrdxlP-dep_Trfase_major"/>
</dbReference>
<keyword evidence="12" id="KW-1185">Reference proteome</keyword>
<dbReference type="Gene3D" id="3.40.640.10">
    <property type="entry name" value="Type I PLP-dependent aspartate aminotransferase-like (Major domain)"/>
    <property type="match status" value="1"/>
</dbReference>
<dbReference type="CDD" id="cd00609">
    <property type="entry name" value="AAT_like"/>
    <property type="match status" value="1"/>
</dbReference>
<dbReference type="Gene3D" id="3.90.1150.10">
    <property type="entry name" value="Aspartate Aminotransferase, domain 1"/>
    <property type="match status" value="1"/>
</dbReference>
<dbReference type="NCBIfam" id="TIGR01140">
    <property type="entry name" value="L_thr_O3P_dcar"/>
    <property type="match status" value="1"/>
</dbReference>
<comment type="function">
    <text evidence="2">Decarboxylates L-threonine-O-3-phosphate to yield (R)-1-amino-2-propanol O-2-phosphate, the precursor for the linkage between the nucleotide loop and the corrin ring in cobalamin.</text>
</comment>
<name>A0ABV2KGS0_9HYPH</name>
<comment type="catalytic activity">
    <reaction evidence="9">
        <text>O-phospho-L-threonine + H(+) = (R)-1-aminopropan-2-yl phosphate + CO2</text>
        <dbReference type="Rhea" id="RHEA:11492"/>
        <dbReference type="ChEBI" id="CHEBI:15378"/>
        <dbReference type="ChEBI" id="CHEBI:16526"/>
        <dbReference type="ChEBI" id="CHEBI:58563"/>
        <dbReference type="ChEBI" id="CHEBI:58675"/>
        <dbReference type="EC" id="4.1.1.81"/>
    </reaction>
</comment>
<dbReference type="EC" id="4.1.1.81" evidence="4"/>
<evidence type="ECO:0000256" key="9">
    <source>
        <dbReference type="ARBA" id="ARBA00048531"/>
    </source>
</evidence>
<proteinExistence type="predicted"/>
<evidence type="ECO:0000256" key="8">
    <source>
        <dbReference type="ARBA" id="ARBA00029996"/>
    </source>
</evidence>
<feature type="domain" description="Aminotransferase class I/classII large" evidence="10">
    <location>
        <begin position="95"/>
        <end position="342"/>
    </location>
</feature>
<evidence type="ECO:0000256" key="6">
    <source>
        <dbReference type="ARBA" id="ARBA00022898"/>
    </source>
</evidence>
<sequence>MIRSTISEMKAIRTDMDVPDEFLAAVDHGGSLGRARALFPHAPEPVVDLSTGINPHSYPLFDLPATALTRLPEQARADELKAVAAAAYGAPSPAHVASAPGTQILLPRVCALAKPGRALVLGPTYAEHARAARIAGHEVEETSDFEALHAVDLAIVVNPNNPDGRVALRHDLLELAAHMKAKGGLLVVDEAFMDVGPQDESLGRDVGHGGLVVLRSFGKFYGLAGVRLGFALADKVTAARLGAGFGPWAVSGPALEYGVRALSDVNWRQAMRARLEDEAARLDGLFARHGVEVRGGASLYRYMEFAEAGRLFRALGREGILLRHFTDRPHALRAGLPGNDEEWRRLEAALAGWKDVQ</sequence>
<evidence type="ECO:0000259" key="10">
    <source>
        <dbReference type="Pfam" id="PF00155"/>
    </source>
</evidence>
<evidence type="ECO:0000313" key="11">
    <source>
        <dbReference type="EMBL" id="MET3660269.1"/>
    </source>
</evidence>
<protein>
    <recommendedName>
        <fullName evidence="4">threonine-phosphate decarboxylase</fullName>
        <ecNumber evidence="4">4.1.1.81</ecNumber>
    </recommendedName>
    <alternativeName>
        <fullName evidence="8">L-threonine-O-3-phosphate decarboxylase</fullName>
    </alternativeName>
</protein>
<evidence type="ECO:0000313" key="12">
    <source>
        <dbReference type="Proteomes" id="UP001549143"/>
    </source>
</evidence>
<dbReference type="SUPFAM" id="SSF53383">
    <property type="entry name" value="PLP-dependent transferases"/>
    <property type="match status" value="1"/>
</dbReference>
<keyword evidence="7" id="KW-0456">Lyase</keyword>
<evidence type="ECO:0000256" key="5">
    <source>
        <dbReference type="ARBA" id="ARBA00022573"/>
    </source>
</evidence>
<organism evidence="11 12">
    <name type="scientific">Aquamicrobium ahrensii</name>
    <dbReference type="NCBI Taxonomy" id="469551"/>
    <lineage>
        <taxon>Bacteria</taxon>
        <taxon>Pseudomonadati</taxon>
        <taxon>Pseudomonadota</taxon>
        <taxon>Alphaproteobacteria</taxon>
        <taxon>Hyphomicrobiales</taxon>
        <taxon>Phyllobacteriaceae</taxon>
        <taxon>Aquamicrobium</taxon>
    </lineage>
</organism>
<dbReference type="PANTHER" id="PTHR42885">
    <property type="entry name" value="HISTIDINOL-PHOSPHATE AMINOTRANSFERASE-RELATED"/>
    <property type="match status" value="1"/>
</dbReference>
<dbReference type="EMBL" id="JBEPMN010000001">
    <property type="protein sequence ID" value="MET3660269.1"/>
    <property type="molecule type" value="Genomic_DNA"/>
</dbReference>
<comment type="caution">
    <text evidence="11">The sequence shown here is derived from an EMBL/GenBank/DDBJ whole genome shotgun (WGS) entry which is preliminary data.</text>
</comment>
<dbReference type="InterPro" id="IPR004839">
    <property type="entry name" value="Aminotransferase_I/II_large"/>
</dbReference>
<dbReference type="Pfam" id="PF00155">
    <property type="entry name" value="Aminotran_1_2"/>
    <property type="match status" value="1"/>
</dbReference>
<evidence type="ECO:0000256" key="3">
    <source>
        <dbReference type="ARBA" id="ARBA00004953"/>
    </source>
</evidence>
<dbReference type="Proteomes" id="UP001549143">
    <property type="component" value="Unassembled WGS sequence"/>
</dbReference>
<evidence type="ECO:0000256" key="1">
    <source>
        <dbReference type="ARBA" id="ARBA00001933"/>
    </source>
</evidence>
<evidence type="ECO:0000256" key="7">
    <source>
        <dbReference type="ARBA" id="ARBA00023239"/>
    </source>
</evidence>
<comment type="cofactor">
    <cofactor evidence="1">
        <name>pyridoxal 5'-phosphate</name>
        <dbReference type="ChEBI" id="CHEBI:597326"/>
    </cofactor>
</comment>
<comment type="pathway">
    <text evidence="3">Cofactor biosynthesis; adenosylcobalamin biosynthesis.</text>
</comment>
<keyword evidence="5" id="KW-0169">Cobalamin biosynthesis</keyword>
<gene>
    <name evidence="11" type="ORF">ABID44_000569</name>
</gene>
<dbReference type="PANTHER" id="PTHR42885:SF1">
    <property type="entry name" value="THREONINE-PHOSPHATE DECARBOXYLASE"/>
    <property type="match status" value="1"/>
</dbReference>